<dbReference type="GeneID" id="80528030"/>
<dbReference type="KEGG" id="vg:80528030"/>
<dbReference type="RefSeq" id="YP_010790624.1">
    <property type="nucleotide sequence ID" value="NC_075450.1"/>
</dbReference>
<proteinExistence type="predicted"/>
<name>A0A3G9ENG3_9ADEN</name>
<sequence length="130" mass="14464">MALDISMGACFCLKIHKDLVEAVCAYLELTEFLPTELRRVLFAFARAQSVRPQPIFLAAISTLNGDFLEFYLFVGNDAEALGTIPGLQGTAASLQDHFRQHFALLIAEDSRHLTDHLTVTWEPNLLVTAE</sequence>
<dbReference type="Proteomes" id="UP000319764">
    <property type="component" value="Segment"/>
</dbReference>
<organism evidence="1 2">
    <name type="scientific">Bat mastadenovirus</name>
    <dbReference type="NCBI Taxonomy" id="740971"/>
    <lineage>
        <taxon>Viruses</taxon>
        <taxon>Varidnaviria</taxon>
        <taxon>Bamfordvirae</taxon>
        <taxon>Preplasmiviricota</taxon>
        <taxon>Polisuviricotina</taxon>
        <taxon>Pharingeaviricetes</taxon>
        <taxon>Rowavirales</taxon>
        <taxon>Adenoviridae</taxon>
        <taxon>Mastadenovirus</taxon>
        <taxon>Mastadenovirus asiensse</taxon>
    </lineage>
</organism>
<keyword evidence="2" id="KW-1185">Reference proteome</keyword>
<evidence type="ECO:0000313" key="1">
    <source>
        <dbReference type="EMBL" id="BBE29328.1"/>
    </source>
</evidence>
<dbReference type="EMBL" id="LC385827">
    <property type="protein sequence ID" value="BBE29328.1"/>
    <property type="molecule type" value="Genomic_DNA"/>
</dbReference>
<accession>A0A3G9ENG3</accession>
<protein>
    <submittedName>
        <fullName evidence="1">E4-ORFA</fullName>
    </submittedName>
</protein>
<evidence type="ECO:0000313" key="2">
    <source>
        <dbReference type="Proteomes" id="UP000319764"/>
    </source>
</evidence>
<reference evidence="2" key="1">
    <citation type="submission" date="2018-05" db="EMBL/GenBank/DDBJ databases">
        <title>Isolation of two bat adenoviruses from Japanese wild bats.</title>
        <authorList>
            <person name="Kobayashi T."/>
            <person name="Murakami S."/>
            <person name="Horimoto T."/>
        </authorList>
    </citation>
    <scope>NUCLEOTIDE SEQUENCE [LARGE SCALE GENOMIC DNA]</scope>
    <source>
        <strain evidence="2">Vs9</strain>
    </source>
</reference>